<feature type="compositionally biased region" description="Basic residues" evidence="1">
    <location>
        <begin position="86"/>
        <end position="108"/>
    </location>
</feature>
<name>Q6CR22_KLULA</name>
<sequence length="114" mass="12914">MLRSITTRLTSPISGSLRCLSVACCNTQMAVPMGMPMGMPIGMTAGIPTGSLGLPVQENNHMTEPIVSITDLIKKQEEYRMDSVMRKRRTKMKKHKLRKRRKRQKAEKRKQSQG</sequence>
<protein>
    <submittedName>
        <fullName evidence="3">KLLA0D12452p</fullName>
    </submittedName>
</protein>
<dbReference type="HOGENOM" id="CLU_2121445_0_0_1"/>
<dbReference type="Pfam" id="PF08213">
    <property type="entry name" value="COX24_C"/>
    <property type="match status" value="1"/>
</dbReference>
<dbReference type="AlphaFoldDB" id="Q6CR22"/>
<evidence type="ECO:0000256" key="1">
    <source>
        <dbReference type="SAM" id="MobiDB-lite"/>
    </source>
</evidence>
<gene>
    <name evidence="3" type="ORF">KLLA0_D12452g</name>
</gene>
<evidence type="ECO:0000313" key="4">
    <source>
        <dbReference type="Proteomes" id="UP000000598"/>
    </source>
</evidence>
<keyword evidence="4" id="KW-1185">Reference proteome</keyword>
<organism evidence="3 4">
    <name type="scientific">Kluyveromyces lactis (strain ATCC 8585 / CBS 2359 / DSM 70799 / NBRC 1267 / NRRL Y-1140 / WM37)</name>
    <name type="common">Yeast</name>
    <name type="synonym">Candida sphaerica</name>
    <dbReference type="NCBI Taxonomy" id="284590"/>
    <lineage>
        <taxon>Eukaryota</taxon>
        <taxon>Fungi</taxon>
        <taxon>Dikarya</taxon>
        <taxon>Ascomycota</taxon>
        <taxon>Saccharomycotina</taxon>
        <taxon>Saccharomycetes</taxon>
        <taxon>Saccharomycetales</taxon>
        <taxon>Saccharomycetaceae</taxon>
        <taxon>Kluyveromyces</taxon>
    </lineage>
</organism>
<dbReference type="InterPro" id="IPR013177">
    <property type="entry name" value="Ribosomal_mS38_C"/>
</dbReference>
<dbReference type="SMART" id="SM01155">
    <property type="entry name" value="DUF1713"/>
    <property type="match status" value="1"/>
</dbReference>
<dbReference type="InParanoid" id="Q6CR22"/>
<feature type="region of interest" description="Disordered" evidence="1">
    <location>
        <begin position="80"/>
        <end position="114"/>
    </location>
</feature>
<dbReference type="Proteomes" id="UP000000598">
    <property type="component" value="Chromosome D"/>
</dbReference>
<feature type="domain" description="Ribosomal protein mS38 C-terminal" evidence="2">
    <location>
        <begin position="80"/>
        <end position="113"/>
    </location>
</feature>
<evidence type="ECO:0000313" key="3">
    <source>
        <dbReference type="EMBL" id="CAH00713.1"/>
    </source>
</evidence>
<dbReference type="PaxDb" id="284590-Q6CR22"/>
<dbReference type="EMBL" id="CR382124">
    <property type="protein sequence ID" value="CAH00713.1"/>
    <property type="molecule type" value="Genomic_DNA"/>
</dbReference>
<proteinExistence type="predicted"/>
<evidence type="ECO:0000259" key="2">
    <source>
        <dbReference type="SMART" id="SM01155"/>
    </source>
</evidence>
<dbReference type="KEGG" id="kla:KLLA0_D12452g"/>
<accession>Q6CR22</accession>
<reference evidence="3 4" key="1">
    <citation type="journal article" date="2004" name="Nature">
        <title>Genome evolution in yeasts.</title>
        <authorList>
            <consortium name="Genolevures"/>
            <person name="Dujon B."/>
            <person name="Sherman D."/>
            <person name="Fischer G."/>
            <person name="Durrens P."/>
            <person name="Casaregola S."/>
            <person name="Lafontaine I."/>
            <person name="de Montigny J."/>
            <person name="Marck C."/>
            <person name="Neuveglise C."/>
            <person name="Talla E."/>
            <person name="Goffard N."/>
            <person name="Frangeul L."/>
            <person name="Aigle M."/>
            <person name="Anthouard V."/>
            <person name="Babour A."/>
            <person name="Barbe V."/>
            <person name="Barnay S."/>
            <person name="Blanchin S."/>
            <person name="Beckerich J.M."/>
            <person name="Beyne E."/>
            <person name="Bleykasten C."/>
            <person name="Boisrame A."/>
            <person name="Boyer J."/>
            <person name="Cattolico L."/>
            <person name="Confanioleri F."/>
            <person name="de Daruvar A."/>
            <person name="Despons L."/>
            <person name="Fabre E."/>
            <person name="Fairhead C."/>
            <person name="Ferry-Dumazet H."/>
            <person name="Groppi A."/>
            <person name="Hantraye F."/>
            <person name="Hennequin C."/>
            <person name="Jauniaux N."/>
            <person name="Joyet P."/>
            <person name="Kachouri R."/>
            <person name="Kerrest A."/>
            <person name="Koszul R."/>
            <person name="Lemaire M."/>
            <person name="Lesur I."/>
            <person name="Ma L."/>
            <person name="Muller H."/>
            <person name="Nicaud J.M."/>
            <person name="Nikolski M."/>
            <person name="Oztas S."/>
            <person name="Ozier-Kalogeropoulos O."/>
            <person name="Pellenz S."/>
            <person name="Potier S."/>
            <person name="Richard G.F."/>
            <person name="Straub M.L."/>
            <person name="Suleau A."/>
            <person name="Swennene D."/>
            <person name="Tekaia F."/>
            <person name="Wesolowski-Louvel M."/>
            <person name="Westhof E."/>
            <person name="Wirth B."/>
            <person name="Zeniou-Meyer M."/>
            <person name="Zivanovic I."/>
            <person name="Bolotin-Fukuhara M."/>
            <person name="Thierry A."/>
            <person name="Bouchier C."/>
            <person name="Caudron B."/>
            <person name="Scarpelli C."/>
            <person name="Gaillardin C."/>
            <person name="Weissenbach J."/>
            <person name="Wincker P."/>
            <person name="Souciet J.L."/>
        </authorList>
    </citation>
    <scope>NUCLEOTIDE SEQUENCE [LARGE SCALE GENOMIC DNA]</scope>
    <source>
        <strain evidence="4">ATCC 8585 / CBS 2359 / DSM 70799 / NBRC 1267 / NRRL Y-1140 / WM37</strain>
    </source>
</reference>
<dbReference type="eggNOG" id="ENOG502SWVH">
    <property type="taxonomic scope" value="Eukaryota"/>
</dbReference>